<feature type="domain" description="DUF6377" evidence="3">
    <location>
        <begin position="257"/>
        <end position="503"/>
    </location>
</feature>
<keyword evidence="5" id="KW-1185">Reference proteome</keyword>
<feature type="transmembrane region" description="Helical" evidence="1">
    <location>
        <begin position="329"/>
        <end position="351"/>
    </location>
</feature>
<evidence type="ECO:0000313" key="4">
    <source>
        <dbReference type="EMBL" id="MEX6687327.1"/>
    </source>
</evidence>
<sequence length="541" mass="61870">MKQLLYFFCLLACVLPGCTGPETNKMLAELTETIQKAPVYDSTKNKRIATLRQQLGNSNNEHSDAIFDVYNNLYEEYKVFNYDSAFLYAHKMKDVAVLMNDHPRGVRADIQLCFGLLSSGMFKETLDALNRIDISGVSDSIKAEYYSVMGRYYYDLGDYANDKIHTPVYDSSAGKYIDSALVLWKPGSYQFDYFKGLKDLKSGNSNDAIRLFQNLLAQQTLTPHQLAITASTLSDIYVQQGQTEKAINLLVRATIADIQSSTKETSAAFNLANLLYKKGDVKNAFVCINKAITDAVFYGARQRKVQVSTILPLIESEKLNLVESQKQQLVLYAVLVTVLLIAVVGLTVVIFRQIKKLKIAQKTISEAHLKEREINQRLSDFNQLLSDSNKIKEEYIGYFFGTNSAFFSRIEKFKKNLEQKIAYRKIDDIIAAVNNINLKKEKEELLKNFDTVFLKLFPNFVTEFNALFAEHDWIRLKENELLNTDLRIFALIRMGVHDTDKIAEILEYSVHTINTYKTKVKNKSTIPNEEFEKRIMKIRTV</sequence>
<keyword evidence="2" id="KW-0732">Signal</keyword>
<protein>
    <submittedName>
        <fullName evidence="4">DUF6377 domain-containing protein</fullName>
    </submittedName>
</protein>
<comment type="caution">
    <text evidence="4">The sequence shown here is derived from an EMBL/GenBank/DDBJ whole genome shotgun (WGS) entry which is preliminary data.</text>
</comment>
<dbReference type="Proteomes" id="UP001560573">
    <property type="component" value="Unassembled WGS sequence"/>
</dbReference>
<feature type="signal peptide" evidence="2">
    <location>
        <begin position="1"/>
        <end position="19"/>
    </location>
</feature>
<dbReference type="InterPro" id="IPR011990">
    <property type="entry name" value="TPR-like_helical_dom_sf"/>
</dbReference>
<dbReference type="Pfam" id="PF19904">
    <property type="entry name" value="DUF6377"/>
    <property type="match status" value="1"/>
</dbReference>
<proteinExistence type="predicted"/>
<accession>A0ABV3ZBT1</accession>
<dbReference type="Gene3D" id="1.25.40.10">
    <property type="entry name" value="Tetratricopeptide repeat domain"/>
    <property type="match status" value="1"/>
</dbReference>
<keyword evidence="1" id="KW-0812">Transmembrane</keyword>
<keyword evidence="1" id="KW-1133">Transmembrane helix</keyword>
<dbReference type="RefSeq" id="WP_369328731.1">
    <property type="nucleotide sequence ID" value="NZ_JAULBC010000002.1"/>
</dbReference>
<feature type="chain" id="PRO_5046711480" evidence="2">
    <location>
        <begin position="20"/>
        <end position="541"/>
    </location>
</feature>
<evidence type="ECO:0000313" key="5">
    <source>
        <dbReference type="Proteomes" id="UP001560573"/>
    </source>
</evidence>
<dbReference type="InterPro" id="IPR045957">
    <property type="entry name" value="DUF6377"/>
</dbReference>
<organism evidence="4 5">
    <name type="scientific">Danxiaibacter flavus</name>
    <dbReference type="NCBI Taxonomy" id="3049108"/>
    <lineage>
        <taxon>Bacteria</taxon>
        <taxon>Pseudomonadati</taxon>
        <taxon>Bacteroidota</taxon>
        <taxon>Chitinophagia</taxon>
        <taxon>Chitinophagales</taxon>
        <taxon>Chitinophagaceae</taxon>
        <taxon>Danxiaibacter</taxon>
    </lineage>
</organism>
<gene>
    <name evidence="4" type="ORF">QTN47_07465</name>
</gene>
<dbReference type="SUPFAM" id="SSF48452">
    <property type="entry name" value="TPR-like"/>
    <property type="match status" value="1"/>
</dbReference>
<evidence type="ECO:0000256" key="1">
    <source>
        <dbReference type="SAM" id="Phobius"/>
    </source>
</evidence>
<dbReference type="EMBL" id="JAULBC010000002">
    <property type="protein sequence ID" value="MEX6687327.1"/>
    <property type="molecule type" value="Genomic_DNA"/>
</dbReference>
<evidence type="ECO:0000259" key="3">
    <source>
        <dbReference type="Pfam" id="PF19904"/>
    </source>
</evidence>
<evidence type="ECO:0000256" key="2">
    <source>
        <dbReference type="SAM" id="SignalP"/>
    </source>
</evidence>
<name>A0ABV3ZBT1_9BACT</name>
<keyword evidence="1" id="KW-0472">Membrane</keyword>
<reference evidence="4 5" key="1">
    <citation type="submission" date="2023-07" db="EMBL/GenBank/DDBJ databases">
        <authorList>
            <person name="Lian W.-H."/>
        </authorList>
    </citation>
    <scope>NUCLEOTIDE SEQUENCE [LARGE SCALE GENOMIC DNA]</scope>
    <source>
        <strain evidence="4 5">SYSU DXS3180</strain>
    </source>
</reference>